<feature type="region of interest" description="Disordered" evidence="1">
    <location>
        <begin position="1"/>
        <end position="55"/>
    </location>
</feature>
<feature type="compositionally biased region" description="Polar residues" evidence="1">
    <location>
        <begin position="145"/>
        <end position="158"/>
    </location>
</feature>
<evidence type="ECO:0000313" key="2">
    <source>
        <dbReference type="EMBL" id="KAK7409226.1"/>
    </source>
</evidence>
<reference evidence="2 3" key="1">
    <citation type="journal article" date="2025" name="Microbiol. Resour. Announc.">
        <title>Draft genome sequences for Neonectria magnoliae and Neonectria punicea, canker pathogens of Liriodendron tulipifera and Acer saccharum in West Virginia.</title>
        <authorList>
            <person name="Petronek H.M."/>
            <person name="Kasson M.T."/>
            <person name="Metheny A.M."/>
            <person name="Stauder C.M."/>
            <person name="Lovett B."/>
            <person name="Lynch S.C."/>
            <person name="Garnas J.R."/>
            <person name="Kasson L.R."/>
            <person name="Stajich J.E."/>
        </authorList>
    </citation>
    <scope>NUCLEOTIDE SEQUENCE [LARGE SCALE GENOMIC DNA]</scope>
    <source>
        <strain evidence="2 3">NRRL 64653</strain>
    </source>
</reference>
<comment type="caution">
    <text evidence="2">The sequence shown here is derived from an EMBL/GenBank/DDBJ whole genome shotgun (WGS) entry which is preliminary data.</text>
</comment>
<organism evidence="2 3">
    <name type="scientific">Neonectria punicea</name>
    <dbReference type="NCBI Taxonomy" id="979145"/>
    <lineage>
        <taxon>Eukaryota</taxon>
        <taxon>Fungi</taxon>
        <taxon>Dikarya</taxon>
        <taxon>Ascomycota</taxon>
        <taxon>Pezizomycotina</taxon>
        <taxon>Sordariomycetes</taxon>
        <taxon>Hypocreomycetidae</taxon>
        <taxon>Hypocreales</taxon>
        <taxon>Nectriaceae</taxon>
        <taxon>Neonectria</taxon>
    </lineage>
</organism>
<keyword evidence="3" id="KW-1185">Reference proteome</keyword>
<protein>
    <submittedName>
        <fullName evidence="2">Uncharacterized protein</fullName>
    </submittedName>
</protein>
<evidence type="ECO:0000313" key="3">
    <source>
        <dbReference type="Proteomes" id="UP001498476"/>
    </source>
</evidence>
<dbReference type="Proteomes" id="UP001498476">
    <property type="component" value="Unassembled WGS sequence"/>
</dbReference>
<evidence type="ECO:0000256" key="1">
    <source>
        <dbReference type="SAM" id="MobiDB-lite"/>
    </source>
</evidence>
<feature type="region of interest" description="Disordered" evidence="1">
    <location>
        <begin position="133"/>
        <end position="158"/>
    </location>
</feature>
<gene>
    <name evidence="2" type="ORF">QQX98_008602</name>
</gene>
<proteinExistence type="predicted"/>
<feature type="compositionally biased region" description="Polar residues" evidence="1">
    <location>
        <begin position="13"/>
        <end position="22"/>
    </location>
</feature>
<accession>A0ABR1GV37</accession>
<dbReference type="EMBL" id="JAZAVJ010000158">
    <property type="protein sequence ID" value="KAK7409226.1"/>
    <property type="molecule type" value="Genomic_DNA"/>
</dbReference>
<name>A0ABR1GV37_9HYPO</name>
<sequence>MNTSGDALEEAHQQVTDSNKTLWTPEVDPMRDTNLHQSNPDDAFNAKNPDPFAPDPSFDGVVLGMSSVNWLSPQYQNTLEWDDQLAAISYGGIEPGDMGFYFPFNAAEAVRDPTIRSNIDVDPHGLNPSMVLPSEGQRSEPAEIATTSSPVSAWSSTGSFASKTTEGRFWVDGAASRAPFRGRLVRHLNGLKRLR</sequence>